<dbReference type="EMBL" id="DWWJ01000104">
    <property type="protein sequence ID" value="HJC41078.1"/>
    <property type="molecule type" value="Genomic_DNA"/>
</dbReference>
<sequence length="711" mass="80385">MKRFIIAVSILAVLAIGVGYAAWFRGFYLDLDPDAPITAVFRTEGKDLLRQTGTEEWETFTIRGVDLSSNLPGHPVLEFAPEPEDYLRWLEAIAELGANTVRVYTVMDADFYEALYTYNTTHDQSLYLLQGLQVSDTANYGSEDVYGEGFLDLLLENGRTAVDVIHGSRIITLGNTSGTGRYRWDVSPWVIGYLVGHEWDGGNIAYTNQSTTHPTSYTGTYFTTSPDATRFEVVMARVMDQITAYETSKYKVQRLIGFVNDASNDPFDYQELYDARFLKYSQTDAEHVLTTDALLSGYFAAYRLSSFSQDYIQYLTDAQTAALGDLLRDLDTTDLYHGYLDLLSRYHTMPVVAAGYGFSTARVPTFEGEGPLNEREQGEALVQVWQDADRVGWAGVFVSTWQDVWDRRTWNTSYATYAFRDPIWQDVQTDGQCYGLMEFWLGGEERVCTVDGDPSEWTAEDVVLETGQGALSMKYDEKYLYLYAWGESFDPETDALSIPLDTLPALGSTYCENYGLTFERPCDFVVRIDGRRNSRVVVQERYEILWAMHAFEVAREDAYDELRAPDSPLFQPISVMVQRAEPVPVDVWLPAVTYETGALRYGNADPEAANYDSLADYCFTENGVELRLPWQLLNFASPADRAIHDDYYVNYGVEAVSIDELYAGLALEGEAEGRIRMAPFALEGWGESGSYSERLKESYYILQAAWAPLEK</sequence>
<evidence type="ECO:0000313" key="1">
    <source>
        <dbReference type="EMBL" id="HJC41078.1"/>
    </source>
</evidence>
<dbReference type="InterPro" id="IPR017853">
    <property type="entry name" value="GH"/>
</dbReference>
<dbReference type="Gene3D" id="3.20.20.80">
    <property type="entry name" value="Glycosidases"/>
    <property type="match status" value="1"/>
</dbReference>
<name>A0A9D2P0W4_9FIRM</name>
<proteinExistence type="predicted"/>
<organism evidence="1 2">
    <name type="scientific">Candidatus Intestinimonas pullistercoris</name>
    <dbReference type="NCBI Taxonomy" id="2838623"/>
    <lineage>
        <taxon>Bacteria</taxon>
        <taxon>Bacillati</taxon>
        <taxon>Bacillota</taxon>
        <taxon>Clostridia</taxon>
        <taxon>Eubacteriales</taxon>
        <taxon>Intestinimonas</taxon>
    </lineage>
</organism>
<accession>A0A9D2P0W4</accession>
<protein>
    <submittedName>
        <fullName evidence="1">Uncharacterized protein</fullName>
    </submittedName>
</protein>
<dbReference type="AlphaFoldDB" id="A0A9D2P0W4"/>
<comment type="caution">
    <text evidence="1">The sequence shown here is derived from an EMBL/GenBank/DDBJ whole genome shotgun (WGS) entry which is preliminary data.</text>
</comment>
<evidence type="ECO:0000313" key="2">
    <source>
        <dbReference type="Proteomes" id="UP000823882"/>
    </source>
</evidence>
<dbReference type="SUPFAM" id="SSF51445">
    <property type="entry name" value="(Trans)glycosidases"/>
    <property type="match status" value="1"/>
</dbReference>
<reference evidence="1" key="1">
    <citation type="journal article" date="2021" name="PeerJ">
        <title>Extensive microbial diversity within the chicken gut microbiome revealed by metagenomics and culture.</title>
        <authorList>
            <person name="Gilroy R."/>
            <person name="Ravi A."/>
            <person name="Getino M."/>
            <person name="Pursley I."/>
            <person name="Horton D.L."/>
            <person name="Alikhan N.F."/>
            <person name="Baker D."/>
            <person name="Gharbi K."/>
            <person name="Hall N."/>
            <person name="Watson M."/>
            <person name="Adriaenssens E.M."/>
            <person name="Foster-Nyarko E."/>
            <person name="Jarju S."/>
            <person name="Secka A."/>
            <person name="Antonio M."/>
            <person name="Oren A."/>
            <person name="Chaudhuri R.R."/>
            <person name="La Ragione R."/>
            <person name="Hildebrand F."/>
            <person name="Pallen M.J."/>
        </authorList>
    </citation>
    <scope>NUCLEOTIDE SEQUENCE</scope>
    <source>
        <strain evidence="1">CHK186-1790</strain>
    </source>
</reference>
<dbReference type="Proteomes" id="UP000823882">
    <property type="component" value="Unassembled WGS sequence"/>
</dbReference>
<reference evidence="1" key="2">
    <citation type="submission" date="2021-04" db="EMBL/GenBank/DDBJ databases">
        <authorList>
            <person name="Gilroy R."/>
        </authorList>
    </citation>
    <scope>NUCLEOTIDE SEQUENCE</scope>
    <source>
        <strain evidence="1">CHK186-1790</strain>
    </source>
</reference>
<gene>
    <name evidence="1" type="ORF">H9701_05945</name>
</gene>